<dbReference type="CDD" id="cd07035">
    <property type="entry name" value="TPP_PYR_POX_like"/>
    <property type="match status" value="1"/>
</dbReference>
<keyword evidence="8" id="KW-1185">Reference proteome</keyword>
<feature type="domain" description="Thiamine pyrophosphate enzyme central" evidence="4">
    <location>
        <begin position="227"/>
        <end position="331"/>
    </location>
</feature>
<accession>A0AAD4GWR5</accession>
<dbReference type="GO" id="GO:0030976">
    <property type="term" value="F:thiamine pyrophosphate binding"/>
    <property type="evidence" value="ECO:0007669"/>
    <property type="project" value="InterPro"/>
</dbReference>
<dbReference type="InterPro" id="IPR011766">
    <property type="entry name" value="TPP_enzyme_TPP-bd"/>
</dbReference>
<reference evidence="7" key="2">
    <citation type="submission" date="2020-02" db="EMBL/GenBank/DDBJ databases">
        <authorList>
            <person name="Gilchrist C.L.M."/>
            <person name="Chooi Y.-H."/>
        </authorList>
    </citation>
    <scope>NUCLEOTIDE SEQUENCE</scope>
    <source>
        <strain evidence="7">MST-FP2251</strain>
    </source>
</reference>
<dbReference type="Pfam" id="PF00205">
    <property type="entry name" value="TPP_enzyme_M"/>
    <property type="match status" value="1"/>
</dbReference>
<comment type="similarity">
    <text evidence="1 3">Belongs to the TPP enzyme family.</text>
</comment>
<name>A0AAD4GWR5_ASPNN</name>
<dbReference type="GO" id="GO:0050660">
    <property type="term" value="F:flavin adenine dinucleotide binding"/>
    <property type="evidence" value="ECO:0007669"/>
    <property type="project" value="TreeGrafter"/>
</dbReference>
<reference evidence="7" key="1">
    <citation type="journal article" date="2019" name="Beilstein J. Org. Chem.">
        <title>Nanangenines: drimane sesquiterpenoids as the dominant metabolite cohort of a novel Australian fungus, Aspergillus nanangensis.</title>
        <authorList>
            <person name="Lacey H.J."/>
            <person name="Gilchrist C.L.M."/>
            <person name="Crombie A."/>
            <person name="Kalaitzis J.A."/>
            <person name="Vuong D."/>
            <person name="Rutledge P.J."/>
            <person name="Turner P."/>
            <person name="Pitt J.I."/>
            <person name="Lacey E."/>
            <person name="Chooi Y.H."/>
            <person name="Piggott A.M."/>
        </authorList>
    </citation>
    <scope>NUCLEOTIDE SEQUENCE</scope>
    <source>
        <strain evidence="7">MST-FP2251</strain>
    </source>
</reference>
<dbReference type="GO" id="GO:0005739">
    <property type="term" value="C:mitochondrion"/>
    <property type="evidence" value="ECO:0007669"/>
    <property type="project" value="TreeGrafter"/>
</dbReference>
<dbReference type="InterPro" id="IPR045229">
    <property type="entry name" value="TPP_enz"/>
</dbReference>
<dbReference type="PANTHER" id="PTHR18968:SF164">
    <property type="entry name" value="PYRUVATE DECARBOXYLASE"/>
    <property type="match status" value="1"/>
</dbReference>
<evidence type="ECO:0008006" key="9">
    <source>
        <dbReference type="Google" id="ProtNLM"/>
    </source>
</evidence>
<dbReference type="InterPro" id="IPR029035">
    <property type="entry name" value="DHS-like_NAD/FAD-binding_dom"/>
</dbReference>
<comment type="caution">
    <text evidence="7">The sequence shown here is derived from an EMBL/GenBank/DDBJ whole genome shotgun (WGS) entry which is preliminary data.</text>
</comment>
<evidence type="ECO:0000259" key="4">
    <source>
        <dbReference type="Pfam" id="PF00205"/>
    </source>
</evidence>
<keyword evidence="2 3" id="KW-0786">Thiamine pyrophosphate</keyword>
<dbReference type="AlphaFoldDB" id="A0AAD4GWR5"/>
<dbReference type="Pfam" id="PF02776">
    <property type="entry name" value="TPP_enzyme_N"/>
    <property type="match status" value="1"/>
</dbReference>
<dbReference type="GO" id="GO:0000287">
    <property type="term" value="F:magnesium ion binding"/>
    <property type="evidence" value="ECO:0007669"/>
    <property type="project" value="InterPro"/>
</dbReference>
<protein>
    <recommendedName>
        <fullName evidence="9">Pyruvate decarboxylase</fullName>
    </recommendedName>
</protein>
<dbReference type="Pfam" id="PF02775">
    <property type="entry name" value="TPP_enzyme_C"/>
    <property type="match status" value="1"/>
</dbReference>
<dbReference type="InterPro" id="IPR012001">
    <property type="entry name" value="Thiamin_PyroP_enz_TPP-bd_dom"/>
</dbReference>
<dbReference type="GO" id="GO:0009097">
    <property type="term" value="P:isoleucine biosynthetic process"/>
    <property type="evidence" value="ECO:0007669"/>
    <property type="project" value="TreeGrafter"/>
</dbReference>
<feature type="domain" description="Thiamine pyrophosphate enzyme TPP-binding" evidence="5">
    <location>
        <begin position="440"/>
        <end position="593"/>
    </location>
</feature>
<dbReference type="GO" id="GO:0005948">
    <property type="term" value="C:acetolactate synthase complex"/>
    <property type="evidence" value="ECO:0007669"/>
    <property type="project" value="TreeGrafter"/>
</dbReference>
<dbReference type="Proteomes" id="UP001194746">
    <property type="component" value="Unassembled WGS sequence"/>
</dbReference>
<dbReference type="InterPro" id="IPR029061">
    <property type="entry name" value="THDP-binding"/>
</dbReference>
<evidence type="ECO:0000256" key="1">
    <source>
        <dbReference type="ARBA" id="ARBA00007812"/>
    </source>
</evidence>
<evidence type="ECO:0000313" key="8">
    <source>
        <dbReference type="Proteomes" id="UP001194746"/>
    </source>
</evidence>
<dbReference type="Gene3D" id="3.40.50.970">
    <property type="match status" value="2"/>
</dbReference>
<evidence type="ECO:0000256" key="2">
    <source>
        <dbReference type="ARBA" id="ARBA00023052"/>
    </source>
</evidence>
<evidence type="ECO:0000313" key="7">
    <source>
        <dbReference type="EMBL" id="KAF9890773.1"/>
    </source>
</evidence>
<dbReference type="GO" id="GO:0009099">
    <property type="term" value="P:L-valine biosynthetic process"/>
    <property type="evidence" value="ECO:0007669"/>
    <property type="project" value="TreeGrafter"/>
</dbReference>
<dbReference type="NCBIfam" id="NF006203">
    <property type="entry name" value="PRK08327.1"/>
    <property type="match status" value="1"/>
</dbReference>
<dbReference type="EMBL" id="VCAU01000024">
    <property type="protein sequence ID" value="KAF9890773.1"/>
    <property type="molecule type" value="Genomic_DNA"/>
</dbReference>
<dbReference type="InterPro" id="IPR012000">
    <property type="entry name" value="Thiamin_PyroP_enz_cen_dom"/>
</dbReference>
<proteinExistence type="inferred from homology"/>
<sequence>MSIQVIRIQYRPSANTHRVYTASFAFFEALWEAGVSHVFVNLGSDHPSILEAMVKGQKEKPDQFPKIITCPNEMVALSMADGYARLTNKPQCVIVHVDVGTQGLAAAVHNASCGRAPVLIFAGLSPFTIEGEMRGSRTEYIHWIQDVPDQKQIVSQYCRYSAEIRSGKNIKQMVNRALQFATSDPKGPVYLAGAREVMEEEIEPYKVNQGVWNPVAPSALPYEGVELIASELAAAKEPLIIVGYSGRYERGVKELVTLADTFKGIRVLDTGGCDMCFPGDHPASLGLRYGVHDAIKTADLILVADCDVPWIPTQCKPSDTAKIIHVDVDPLKQQIPVFYIPSMATFRAESATAFKQVNEYIAANASIQQTIQSADNAARGTQREEEFQKTRSALTKMAAVPSGGSDADLNASYLISELRKGCPTDAIWAIESVTLTAIVADQIAASLPKSWINCGGGGLGWSGGGALGIKLASDDEHGGKNKGKFVCQIVGDGTYLFSIPGSVYWISRRYNIPILTIVLNNKGWNAPRRSMLLVHPEGDGSRATNEDLNISFAPTPDYPGIAKAASGNQIWAGCAATVGELGKLLPEAIKSVMNGTTAVLEAQLDGTQGKHVAKN</sequence>
<evidence type="ECO:0000259" key="5">
    <source>
        <dbReference type="Pfam" id="PF02775"/>
    </source>
</evidence>
<dbReference type="Gene3D" id="3.40.50.1220">
    <property type="entry name" value="TPP-binding domain"/>
    <property type="match status" value="1"/>
</dbReference>
<dbReference type="PANTHER" id="PTHR18968">
    <property type="entry name" value="THIAMINE PYROPHOSPHATE ENZYMES"/>
    <property type="match status" value="1"/>
</dbReference>
<evidence type="ECO:0000259" key="6">
    <source>
        <dbReference type="Pfam" id="PF02776"/>
    </source>
</evidence>
<evidence type="ECO:0000256" key="3">
    <source>
        <dbReference type="RuleBase" id="RU362132"/>
    </source>
</evidence>
<gene>
    <name evidence="7" type="ORF">FE257_005642</name>
</gene>
<feature type="domain" description="Thiamine pyrophosphate enzyme N-terminal TPP-binding" evidence="6">
    <location>
        <begin position="22"/>
        <end position="152"/>
    </location>
</feature>
<dbReference type="GO" id="GO:0003984">
    <property type="term" value="F:acetolactate synthase activity"/>
    <property type="evidence" value="ECO:0007669"/>
    <property type="project" value="TreeGrafter"/>
</dbReference>
<dbReference type="SUPFAM" id="SSF52467">
    <property type="entry name" value="DHS-like NAD/FAD-binding domain"/>
    <property type="match status" value="1"/>
</dbReference>
<dbReference type="SUPFAM" id="SSF52518">
    <property type="entry name" value="Thiamin diphosphate-binding fold (THDP-binding)"/>
    <property type="match status" value="2"/>
</dbReference>
<organism evidence="7 8">
    <name type="scientific">Aspergillus nanangensis</name>
    <dbReference type="NCBI Taxonomy" id="2582783"/>
    <lineage>
        <taxon>Eukaryota</taxon>
        <taxon>Fungi</taxon>
        <taxon>Dikarya</taxon>
        <taxon>Ascomycota</taxon>
        <taxon>Pezizomycotina</taxon>
        <taxon>Eurotiomycetes</taxon>
        <taxon>Eurotiomycetidae</taxon>
        <taxon>Eurotiales</taxon>
        <taxon>Aspergillaceae</taxon>
        <taxon>Aspergillus</taxon>
        <taxon>Aspergillus subgen. Circumdati</taxon>
    </lineage>
</organism>